<dbReference type="NCBIfam" id="NF003715">
    <property type="entry name" value="PRK05326.1-2"/>
    <property type="match status" value="1"/>
</dbReference>
<evidence type="ECO:0000313" key="15">
    <source>
        <dbReference type="Proteomes" id="UP001156682"/>
    </source>
</evidence>
<dbReference type="PANTHER" id="PTHR32507">
    <property type="entry name" value="NA(+)/H(+) ANTIPORTER 1"/>
    <property type="match status" value="1"/>
</dbReference>
<keyword evidence="2" id="KW-0813">Transport</keyword>
<dbReference type="Pfam" id="PF03471">
    <property type="entry name" value="CorC_HlyC"/>
    <property type="match status" value="1"/>
</dbReference>
<dbReference type="Proteomes" id="UP001156682">
    <property type="component" value="Unassembled WGS sequence"/>
</dbReference>
<evidence type="ECO:0000256" key="1">
    <source>
        <dbReference type="ARBA" id="ARBA00004651"/>
    </source>
</evidence>
<keyword evidence="15" id="KW-1185">Reference proteome</keyword>
<feature type="transmembrane region" description="Helical" evidence="12">
    <location>
        <begin position="6"/>
        <end position="25"/>
    </location>
</feature>
<evidence type="ECO:0000256" key="7">
    <source>
        <dbReference type="ARBA" id="ARBA00022692"/>
    </source>
</evidence>
<evidence type="ECO:0000256" key="10">
    <source>
        <dbReference type="ARBA" id="ARBA00023065"/>
    </source>
</evidence>
<dbReference type="SUPFAM" id="SSF116726">
    <property type="entry name" value="TrkA C-terminal domain-like"/>
    <property type="match status" value="1"/>
</dbReference>
<keyword evidence="10" id="KW-0406">Ion transport</keyword>
<feature type="transmembrane region" description="Helical" evidence="12">
    <location>
        <begin position="221"/>
        <end position="251"/>
    </location>
</feature>
<dbReference type="RefSeq" id="WP_027851022.1">
    <property type="nucleotide sequence ID" value="NZ_BSOR01000027.1"/>
</dbReference>
<dbReference type="SMART" id="SM01091">
    <property type="entry name" value="CorC_HlyC"/>
    <property type="match status" value="1"/>
</dbReference>
<accession>A0ABQ5ZZM9</accession>
<keyword evidence="5" id="KW-0997">Cell inner membrane</keyword>
<evidence type="ECO:0000256" key="4">
    <source>
        <dbReference type="ARBA" id="ARBA00022475"/>
    </source>
</evidence>
<reference evidence="15" key="1">
    <citation type="journal article" date="2019" name="Int. J. Syst. Evol. Microbiol.">
        <title>The Global Catalogue of Microorganisms (GCM) 10K type strain sequencing project: providing services to taxonomists for standard genome sequencing and annotation.</title>
        <authorList>
            <consortium name="The Broad Institute Genomics Platform"/>
            <consortium name="The Broad Institute Genome Sequencing Center for Infectious Disease"/>
            <person name="Wu L."/>
            <person name="Ma J."/>
        </authorList>
    </citation>
    <scope>NUCLEOTIDE SEQUENCE [LARGE SCALE GENOMIC DNA]</scope>
    <source>
        <strain evidence="15">NBRC 100033</strain>
    </source>
</reference>
<feature type="transmembrane region" description="Helical" evidence="12">
    <location>
        <begin position="120"/>
        <end position="139"/>
    </location>
</feature>
<protein>
    <submittedName>
        <fullName evidence="14">K(+)/H(+) antiporter NhaP2</fullName>
    </submittedName>
</protein>
<evidence type="ECO:0000256" key="3">
    <source>
        <dbReference type="ARBA" id="ARBA00022449"/>
    </source>
</evidence>
<keyword evidence="8" id="KW-0630">Potassium</keyword>
<keyword evidence="3" id="KW-0050">Antiport</keyword>
<keyword evidence="7 12" id="KW-0812">Transmembrane</keyword>
<evidence type="ECO:0000256" key="11">
    <source>
        <dbReference type="ARBA" id="ARBA00023136"/>
    </source>
</evidence>
<dbReference type="InterPro" id="IPR005170">
    <property type="entry name" value="Transptr-assoc_dom"/>
</dbReference>
<feature type="transmembrane region" description="Helical" evidence="12">
    <location>
        <begin position="59"/>
        <end position="78"/>
    </location>
</feature>
<dbReference type="EMBL" id="BSOR01000027">
    <property type="protein sequence ID" value="GLR64126.1"/>
    <property type="molecule type" value="Genomic_DNA"/>
</dbReference>
<keyword evidence="6" id="KW-0633">Potassium transport</keyword>
<comment type="caution">
    <text evidence="14">The sequence shown here is derived from an EMBL/GenBank/DDBJ whole genome shotgun (WGS) entry which is preliminary data.</text>
</comment>
<dbReference type="Gene3D" id="1.20.1530.20">
    <property type="match status" value="1"/>
</dbReference>
<dbReference type="NCBIfam" id="NF003714">
    <property type="entry name" value="PRK05326.1-1"/>
    <property type="match status" value="1"/>
</dbReference>
<evidence type="ECO:0000313" key="14">
    <source>
        <dbReference type="EMBL" id="GLR64126.1"/>
    </source>
</evidence>
<dbReference type="SUPFAM" id="SSF56176">
    <property type="entry name" value="FAD-binding/transporter-associated domain-like"/>
    <property type="match status" value="1"/>
</dbReference>
<evidence type="ECO:0000256" key="8">
    <source>
        <dbReference type="ARBA" id="ARBA00022958"/>
    </source>
</evidence>
<keyword evidence="4" id="KW-1003">Cell membrane</keyword>
<dbReference type="InterPro" id="IPR006153">
    <property type="entry name" value="Cation/H_exchanger_TM"/>
</dbReference>
<evidence type="ECO:0000256" key="9">
    <source>
        <dbReference type="ARBA" id="ARBA00022989"/>
    </source>
</evidence>
<keyword evidence="11 12" id="KW-0472">Membrane</keyword>
<evidence type="ECO:0000256" key="6">
    <source>
        <dbReference type="ARBA" id="ARBA00022538"/>
    </source>
</evidence>
<feature type="domain" description="RCK C-terminal" evidence="13">
    <location>
        <begin position="403"/>
        <end position="483"/>
    </location>
</feature>
<dbReference type="InterPro" id="IPR006037">
    <property type="entry name" value="RCK_C"/>
</dbReference>
<dbReference type="InterPro" id="IPR036318">
    <property type="entry name" value="FAD-bd_PCMH-like_sf"/>
</dbReference>
<dbReference type="InterPro" id="IPR036721">
    <property type="entry name" value="RCK_C_sf"/>
</dbReference>
<dbReference type="Gene3D" id="3.30.465.10">
    <property type="match status" value="1"/>
</dbReference>
<keyword evidence="9 12" id="KW-1133">Transmembrane helix</keyword>
<dbReference type="InterPro" id="IPR038770">
    <property type="entry name" value="Na+/solute_symporter_sf"/>
</dbReference>
<feature type="transmembrane region" description="Helical" evidence="12">
    <location>
        <begin position="186"/>
        <end position="209"/>
    </location>
</feature>
<feature type="transmembrane region" description="Helical" evidence="12">
    <location>
        <begin position="90"/>
        <end position="114"/>
    </location>
</feature>
<dbReference type="Gene3D" id="3.30.70.1450">
    <property type="entry name" value="Regulator of K+ conductance, C-terminal domain"/>
    <property type="match status" value="1"/>
</dbReference>
<evidence type="ECO:0000256" key="2">
    <source>
        <dbReference type="ARBA" id="ARBA00022448"/>
    </source>
</evidence>
<dbReference type="Pfam" id="PF02080">
    <property type="entry name" value="TrkA_C"/>
    <property type="match status" value="1"/>
</dbReference>
<sequence>MEDLNSWFLVVSILLCLSILATVISARIGMPLLLVFLAVGMLAGEDGIGGLKFASFEAAYVIGHLALAVILLDGGMRTRMKTFRVGLRPALVLATGGVLITSGLTGLLAMWIFNLSILEGLLVGAIVGSTDAAAVFSMLSGKGVSLNERVSATLEIESGTNDPMAIFLTITLITLLTQDSADLASALLMFVQQFGIAIPLGIAGGWFFAQVLKKLQLSTGFYPLLITGAGLALFATTNMLGGSGFLAIYLAGLMIGNSRSAKLGHVLPVHDGFAWLSQIGLFLILGLLVTPHEMLETAIPATLLSIGMILVVRPIAVLLCIKPFFKFSWRELTFISWVGLRGAVPIVLAIFPVIAQVDNASLYFNIAFFVVLMSLLVQGASLPWAARWLKVEVPAGFMPKNRSLLGVFAEDDFETFVYSVKGGTLDGVELRCLRFPSGARIAALFRGRKLIHPSGSTQLKEGDQLCVIGRESDLPVLSKMFNSDSQPDKEKSRTFFGDFTLSGDAPLKDIADLYGLTISPEQAGLTLSELLIRRFGGQTVVGDQMEWHGIRWIVVEVENNKIEQVGLKPLYLDNAS</sequence>
<organism evidence="14 15">
    <name type="scientific">Marinospirillum insulare</name>
    <dbReference type="NCBI Taxonomy" id="217169"/>
    <lineage>
        <taxon>Bacteria</taxon>
        <taxon>Pseudomonadati</taxon>
        <taxon>Pseudomonadota</taxon>
        <taxon>Gammaproteobacteria</taxon>
        <taxon>Oceanospirillales</taxon>
        <taxon>Oceanospirillaceae</taxon>
        <taxon>Marinospirillum</taxon>
    </lineage>
</organism>
<evidence type="ECO:0000256" key="12">
    <source>
        <dbReference type="SAM" id="Phobius"/>
    </source>
</evidence>
<feature type="transmembrane region" description="Helical" evidence="12">
    <location>
        <begin position="332"/>
        <end position="354"/>
    </location>
</feature>
<evidence type="ECO:0000256" key="5">
    <source>
        <dbReference type="ARBA" id="ARBA00022519"/>
    </source>
</evidence>
<proteinExistence type="predicted"/>
<dbReference type="PROSITE" id="PS51202">
    <property type="entry name" value="RCK_C"/>
    <property type="match status" value="1"/>
</dbReference>
<dbReference type="InterPro" id="IPR016169">
    <property type="entry name" value="FAD-bd_PCMH_sub2"/>
</dbReference>
<evidence type="ECO:0000259" key="13">
    <source>
        <dbReference type="PROSITE" id="PS51202"/>
    </source>
</evidence>
<comment type="subcellular location">
    <subcellularLocation>
        <location evidence="1">Cell membrane</location>
        <topology evidence="1">Multi-pass membrane protein</topology>
    </subcellularLocation>
</comment>
<dbReference type="Pfam" id="PF00999">
    <property type="entry name" value="Na_H_Exchanger"/>
    <property type="match status" value="1"/>
</dbReference>
<feature type="transmembrane region" description="Helical" evidence="12">
    <location>
        <begin position="298"/>
        <end position="320"/>
    </location>
</feature>
<dbReference type="PANTHER" id="PTHR32507:SF7">
    <property type="entry name" value="K(+)_H(+) ANTIPORTER NHAP2"/>
    <property type="match status" value="1"/>
</dbReference>
<feature type="transmembrane region" description="Helical" evidence="12">
    <location>
        <begin position="360"/>
        <end position="380"/>
    </location>
</feature>
<dbReference type="NCBIfam" id="NF003716">
    <property type="entry name" value="PRK05326.1-3"/>
    <property type="match status" value="1"/>
</dbReference>
<feature type="transmembrane region" description="Helical" evidence="12">
    <location>
        <begin position="272"/>
        <end position="292"/>
    </location>
</feature>
<name>A0ABQ5ZZM9_9GAMM</name>
<gene>
    <name evidence="14" type="primary">nhaP2</name>
    <name evidence="14" type="ORF">GCM10007878_15640</name>
</gene>